<feature type="transmembrane region" description="Helical" evidence="6">
    <location>
        <begin position="251"/>
        <end position="271"/>
    </location>
</feature>
<dbReference type="GO" id="GO:0006352">
    <property type="term" value="P:DNA-templated transcription initiation"/>
    <property type="evidence" value="ECO:0007669"/>
    <property type="project" value="InterPro"/>
</dbReference>
<evidence type="ECO:0000256" key="1">
    <source>
        <dbReference type="ARBA" id="ARBA00010641"/>
    </source>
</evidence>
<comment type="caution">
    <text evidence="9">The sequence shown here is derived from an EMBL/GenBank/DDBJ whole genome shotgun (WGS) entry which is preliminary data.</text>
</comment>
<keyword evidence="6" id="KW-0472">Membrane</keyword>
<gene>
    <name evidence="9" type="ORF">FHU41_001992</name>
</gene>
<dbReference type="InterPro" id="IPR013249">
    <property type="entry name" value="RNA_pol_sigma70_r4_t2"/>
</dbReference>
<dbReference type="AlphaFoldDB" id="A0A7Y9LUC1"/>
<dbReference type="PANTHER" id="PTHR43133">
    <property type="entry name" value="RNA POLYMERASE ECF-TYPE SIGMA FACTO"/>
    <property type="match status" value="1"/>
</dbReference>
<dbReference type="InterPro" id="IPR007627">
    <property type="entry name" value="RNA_pol_sigma70_r2"/>
</dbReference>
<name>A0A7Y9LUC1_9MICC</name>
<sequence length="313" mass="34128">MPSVADVVVPGEKYLAGDAQLAGYVREGDKIAFEVLYRRHRGIALAIARRSLDLDADAEDVVAEAFTYLFSKLEAGKGPDSSFRSYLLTAVRRIAHECNRASAKVQATDEERFPEGEFSDPDLILEAFESAAVAKAFMALPPRWRAVLWYLDVEGKRTSEAAKLLGISDGAVSAMAGRARDSLRSNYFQQHVSKNVPQHCSRYAGRLGRYVNKTLTRSAQQSVERHLMSCAKCTVLLLDLRDVTGRFSSVALLPAGISLGFFLCSMLFRAFGRIVRSVMRSARLVTQLGGGAKTAAAAAASTLLLSCLLVTVR</sequence>
<dbReference type="EMBL" id="JACBYQ010000002">
    <property type="protein sequence ID" value="NYE95742.1"/>
    <property type="molecule type" value="Genomic_DNA"/>
</dbReference>
<keyword evidence="6" id="KW-1133">Transmembrane helix</keyword>
<dbReference type="Proteomes" id="UP000521748">
    <property type="component" value="Unassembled WGS sequence"/>
</dbReference>
<evidence type="ECO:0000256" key="6">
    <source>
        <dbReference type="SAM" id="Phobius"/>
    </source>
</evidence>
<evidence type="ECO:0000313" key="10">
    <source>
        <dbReference type="Proteomes" id="UP000521748"/>
    </source>
</evidence>
<dbReference type="InterPro" id="IPR041916">
    <property type="entry name" value="Anti_sigma_zinc_sf"/>
</dbReference>
<dbReference type="SUPFAM" id="SSF88659">
    <property type="entry name" value="Sigma3 and sigma4 domains of RNA polymerase sigma factors"/>
    <property type="match status" value="1"/>
</dbReference>
<comment type="similarity">
    <text evidence="1">Belongs to the sigma-70 factor family. ECF subfamily.</text>
</comment>
<evidence type="ECO:0000256" key="3">
    <source>
        <dbReference type="ARBA" id="ARBA00023082"/>
    </source>
</evidence>
<accession>A0A7Y9LUC1</accession>
<dbReference type="Gene3D" id="1.10.10.10">
    <property type="entry name" value="Winged helix-like DNA-binding domain superfamily/Winged helix DNA-binding domain"/>
    <property type="match status" value="1"/>
</dbReference>
<organism evidence="9 10">
    <name type="scientific">Psychromicrobium silvestre</name>
    <dbReference type="NCBI Taxonomy" id="1645614"/>
    <lineage>
        <taxon>Bacteria</taxon>
        <taxon>Bacillati</taxon>
        <taxon>Actinomycetota</taxon>
        <taxon>Actinomycetes</taxon>
        <taxon>Micrococcales</taxon>
        <taxon>Micrococcaceae</taxon>
        <taxon>Psychromicrobium</taxon>
    </lineage>
</organism>
<dbReference type="InterPro" id="IPR013324">
    <property type="entry name" value="RNA_pol_sigma_r3/r4-like"/>
</dbReference>
<feature type="domain" description="RNA polymerase sigma-70 region 2" evidence="7">
    <location>
        <begin position="36"/>
        <end position="95"/>
    </location>
</feature>
<dbReference type="InterPro" id="IPR014284">
    <property type="entry name" value="RNA_pol_sigma-70_dom"/>
</dbReference>
<dbReference type="RefSeq" id="WP_179389484.1">
    <property type="nucleotide sequence ID" value="NZ_JACBYQ010000002.1"/>
</dbReference>
<dbReference type="InterPro" id="IPR036388">
    <property type="entry name" value="WH-like_DNA-bd_sf"/>
</dbReference>
<dbReference type="GO" id="GO:0016987">
    <property type="term" value="F:sigma factor activity"/>
    <property type="evidence" value="ECO:0007669"/>
    <property type="project" value="UniProtKB-KW"/>
</dbReference>
<keyword evidence="4" id="KW-0238">DNA-binding</keyword>
<feature type="domain" description="RNA polymerase sigma factor 70 region 4 type 2" evidence="8">
    <location>
        <begin position="132"/>
        <end position="182"/>
    </location>
</feature>
<reference evidence="9 10" key="1">
    <citation type="submission" date="2020-07" db="EMBL/GenBank/DDBJ databases">
        <title>Sequencing the genomes of 1000 actinobacteria strains.</title>
        <authorList>
            <person name="Klenk H.-P."/>
        </authorList>
    </citation>
    <scope>NUCLEOTIDE SEQUENCE [LARGE SCALE GENOMIC DNA]</scope>
    <source>
        <strain evidence="9 10">DSM 102047</strain>
    </source>
</reference>
<dbReference type="InterPro" id="IPR013325">
    <property type="entry name" value="RNA_pol_sigma_r2"/>
</dbReference>
<dbReference type="SUPFAM" id="SSF88946">
    <property type="entry name" value="Sigma2 domain of RNA polymerase sigma factors"/>
    <property type="match status" value="1"/>
</dbReference>
<evidence type="ECO:0000313" key="9">
    <source>
        <dbReference type="EMBL" id="NYE95742.1"/>
    </source>
</evidence>
<protein>
    <submittedName>
        <fullName evidence="9">RNA polymerase sigma factor (Sigma-70 family)</fullName>
    </submittedName>
</protein>
<keyword evidence="10" id="KW-1185">Reference proteome</keyword>
<dbReference type="Pfam" id="PF08281">
    <property type="entry name" value="Sigma70_r4_2"/>
    <property type="match status" value="1"/>
</dbReference>
<keyword evidence="2" id="KW-0805">Transcription regulation</keyword>
<keyword evidence="3" id="KW-0731">Sigma factor</keyword>
<evidence type="ECO:0000259" key="8">
    <source>
        <dbReference type="Pfam" id="PF08281"/>
    </source>
</evidence>
<dbReference type="GO" id="GO:0003677">
    <property type="term" value="F:DNA binding"/>
    <property type="evidence" value="ECO:0007669"/>
    <property type="project" value="UniProtKB-KW"/>
</dbReference>
<dbReference type="InterPro" id="IPR039425">
    <property type="entry name" value="RNA_pol_sigma-70-like"/>
</dbReference>
<evidence type="ECO:0000259" key="7">
    <source>
        <dbReference type="Pfam" id="PF04542"/>
    </source>
</evidence>
<proteinExistence type="inferred from homology"/>
<evidence type="ECO:0000256" key="4">
    <source>
        <dbReference type="ARBA" id="ARBA00023125"/>
    </source>
</evidence>
<dbReference type="NCBIfam" id="TIGR02937">
    <property type="entry name" value="sigma70-ECF"/>
    <property type="match status" value="1"/>
</dbReference>
<keyword evidence="5" id="KW-0804">Transcription</keyword>
<dbReference type="PANTHER" id="PTHR43133:SF8">
    <property type="entry name" value="RNA POLYMERASE SIGMA FACTOR HI_1459-RELATED"/>
    <property type="match status" value="1"/>
</dbReference>
<keyword evidence="6" id="KW-0812">Transmembrane</keyword>
<dbReference type="Gene3D" id="1.10.10.1320">
    <property type="entry name" value="Anti-sigma factor, zinc-finger domain"/>
    <property type="match status" value="1"/>
</dbReference>
<dbReference type="Pfam" id="PF04542">
    <property type="entry name" value="Sigma70_r2"/>
    <property type="match status" value="1"/>
</dbReference>
<evidence type="ECO:0000256" key="5">
    <source>
        <dbReference type="ARBA" id="ARBA00023163"/>
    </source>
</evidence>
<dbReference type="Gene3D" id="1.10.1740.10">
    <property type="match status" value="1"/>
</dbReference>
<evidence type="ECO:0000256" key="2">
    <source>
        <dbReference type="ARBA" id="ARBA00023015"/>
    </source>
</evidence>